<gene>
    <name evidence="1" type="ORF">B7P43_G01833</name>
</gene>
<reference evidence="1 2" key="1">
    <citation type="submission" date="2017-12" db="EMBL/GenBank/DDBJ databases">
        <title>Hemimetabolous genomes reveal molecular basis of termite eusociality.</title>
        <authorList>
            <person name="Harrison M.C."/>
            <person name="Jongepier E."/>
            <person name="Robertson H.M."/>
            <person name="Arning N."/>
            <person name="Bitard-Feildel T."/>
            <person name="Chao H."/>
            <person name="Childers C.P."/>
            <person name="Dinh H."/>
            <person name="Doddapaneni H."/>
            <person name="Dugan S."/>
            <person name="Gowin J."/>
            <person name="Greiner C."/>
            <person name="Han Y."/>
            <person name="Hu H."/>
            <person name="Hughes D.S.T."/>
            <person name="Huylmans A.-K."/>
            <person name="Kemena C."/>
            <person name="Kremer L.P.M."/>
            <person name="Lee S.L."/>
            <person name="Lopez-Ezquerra A."/>
            <person name="Mallet L."/>
            <person name="Monroy-Kuhn J.M."/>
            <person name="Moser A."/>
            <person name="Murali S.C."/>
            <person name="Muzny D.M."/>
            <person name="Otani S."/>
            <person name="Piulachs M.-D."/>
            <person name="Poelchau M."/>
            <person name="Qu J."/>
            <person name="Schaub F."/>
            <person name="Wada-Katsumata A."/>
            <person name="Worley K.C."/>
            <person name="Xie Q."/>
            <person name="Ylla G."/>
            <person name="Poulsen M."/>
            <person name="Gibbs R.A."/>
            <person name="Schal C."/>
            <person name="Richards S."/>
            <person name="Belles X."/>
            <person name="Korb J."/>
            <person name="Bornberg-Bauer E."/>
        </authorList>
    </citation>
    <scope>NUCLEOTIDE SEQUENCE [LARGE SCALE GENOMIC DNA]</scope>
    <source>
        <tissue evidence="1">Whole body</tissue>
    </source>
</reference>
<sequence>MLMKRSFNGFCGVPGKDTAITIMMPNTFLALHCALGAVVFRYETCVALWLVLPKCVCQKPSYNKCYTNLM</sequence>
<comment type="caution">
    <text evidence="1">The sequence shown here is derived from an EMBL/GenBank/DDBJ whole genome shotgun (WGS) entry which is preliminary data.</text>
</comment>
<name>A0A2J7QWB9_9NEOP</name>
<evidence type="ECO:0000313" key="1">
    <source>
        <dbReference type="EMBL" id="PNF32879.1"/>
    </source>
</evidence>
<evidence type="ECO:0000313" key="2">
    <source>
        <dbReference type="Proteomes" id="UP000235965"/>
    </source>
</evidence>
<dbReference type="AlphaFoldDB" id="A0A2J7QWB9"/>
<organism evidence="1 2">
    <name type="scientific">Cryptotermes secundus</name>
    <dbReference type="NCBI Taxonomy" id="105785"/>
    <lineage>
        <taxon>Eukaryota</taxon>
        <taxon>Metazoa</taxon>
        <taxon>Ecdysozoa</taxon>
        <taxon>Arthropoda</taxon>
        <taxon>Hexapoda</taxon>
        <taxon>Insecta</taxon>
        <taxon>Pterygota</taxon>
        <taxon>Neoptera</taxon>
        <taxon>Polyneoptera</taxon>
        <taxon>Dictyoptera</taxon>
        <taxon>Blattodea</taxon>
        <taxon>Blattoidea</taxon>
        <taxon>Termitoidae</taxon>
        <taxon>Kalotermitidae</taxon>
        <taxon>Cryptotermitinae</taxon>
        <taxon>Cryptotermes</taxon>
    </lineage>
</organism>
<accession>A0A2J7QWB9</accession>
<dbReference type="EMBL" id="NEVH01009765">
    <property type="protein sequence ID" value="PNF32879.1"/>
    <property type="molecule type" value="Genomic_DNA"/>
</dbReference>
<keyword evidence="2" id="KW-1185">Reference proteome</keyword>
<proteinExistence type="predicted"/>
<dbReference type="InParanoid" id="A0A2J7QWB9"/>
<dbReference type="Proteomes" id="UP000235965">
    <property type="component" value="Unassembled WGS sequence"/>
</dbReference>
<protein>
    <submittedName>
        <fullName evidence="1">Uncharacterized protein</fullName>
    </submittedName>
</protein>